<dbReference type="VEuPathDB" id="VectorBase:GPPI013570"/>
<dbReference type="AlphaFoldDB" id="A0A1B0AZ57"/>
<reference evidence="2" key="1">
    <citation type="submission" date="2015-01" db="EMBL/GenBank/DDBJ databases">
        <authorList>
            <person name="Aksoy S."/>
            <person name="Warren W."/>
            <person name="Wilson R.K."/>
        </authorList>
    </citation>
    <scope>NUCLEOTIDE SEQUENCE [LARGE SCALE GENOMIC DNA]</scope>
    <source>
        <strain evidence="2">IAEA</strain>
    </source>
</reference>
<dbReference type="Proteomes" id="UP000092460">
    <property type="component" value="Unassembled WGS sequence"/>
</dbReference>
<name>A0A1B0AZ57_9MUSC</name>
<dbReference type="EnsemblMetazoa" id="GPPI013570-RA">
    <property type="protein sequence ID" value="GPPI013570-PA"/>
    <property type="gene ID" value="GPPI013570"/>
</dbReference>
<evidence type="ECO:0000313" key="2">
    <source>
        <dbReference type="Proteomes" id="UP000092460"/>
    </source>
</evidence>
<sequence length="48" mass="5338">MTNFVKNNKSNKKQRHVPAIQLADGVSPFVIMQIIEQAATTHNCPEST</sequence>
<reference evidence="1" key="2">
    <citation type="submission" date="2020-05" db="UniProtKB">
        <authorList>
            <consortium name="EnsemblMetazoa"/>
        </authorList>
    </citation>
    <scope>IDENTIFICATION</scope>
    <source>
        <strain evidence="1">IAEA</strain>
    </source>
</reference>
<keyword evidence="2" id="KW-1185">Reference proteome</keyword>
<protein>
    <submittedName>
        <fullName evidence="1">Uncharacterized protein</fullName>
    </submittedName>
</protein>
<dbReference type="EMBL" id="JXJN01006180">
    <property type="status" value="NOT_ANNOTATED_CDS"/>
    <property type="molecule type" value="Genomic_DNA"/>
</dbReference>
<evidence type="ECO:0000313" key="1">
    <source>
        <dbReference type="EnsemblMetazoa" id="GPPI013570-PA"/>
    </source>
</evidence>
<proteinExistence type="predicted"/>
<dbReference type="EMBL" id="JXJN01006181">
    <property type="status" value="NOT_ANNOTATED_CDS"/>
    <property type="molecule type" value="Genomic_DNA"/>
</dbReference>
<organism evidence="1 2">
    <name type="scientific">Glossina palpalis gambiensis</name>
    <dbReference type="NCBI Taxonomy" id="67801"/>
    <lineage>
        <taxon>Eukaryota</taxon>
        <taxon>Metazoa</taxon>
        <taxon>Ecdysozoa</taxon>
        <taxon>Arthropoda</taxon>
        <taxon>Hexapoda</taxon>
        <taxon>Insecta</taxon>
        <taxon>Pterygota</taxon>
        <taxon>Neoptera</taxon>
        <taxon>Endopterygota</taxon>
        <taxon>Diptera</taxon>
        <taxon>Brachycera</taxon>
        <taxon>Muscomorpha</taxon>
        <taxon>Hippoboscoidea</taxon>
        <taxon>Glossinidae</taxon>
        <taxon>Glossina</taxon>
    </lineage>
</organism>
<accession>A0A1B0AZ57</accession>